<keyword evidence="1" id="KW-0812">Transmembrane</keyword>
<organism evidence="2 3">
    <name type="scientific">Segatella copri</name>
    <dbReference type="NCBI Taxonomy" id="165179"/>
    <lineage>
        <taxon>Bacteria</taxon>
        <taxon>Pseudomonadati</taxon>
        <taxon>Bacteroidota</taxon>
        <taxon>Bacteroidia</taxon>
        <taxon>Bacteroidales</taxon>
        <taxon>Prevotellaceae</taxon>
        <taxon>Segatella</taxon>
    </lineage>
</organism>
<name>A0AAW5HXZ9_9BACT</name>
<dbReference type="RefSeq" id="WP_234563858.1">
    <property type="nucleotide sequence ID" value="NZ_JAJTTD010000003.1"/>
</dbReference>
<evidence type="ECO:0000313" key="3">
    <source>
        <dbReference type="Proteomes" id="UP001206014"/>
    </source>
</evidence>
<protein>
    <submittedName>
        <fullName evidence="2">Uncharacterized protein</fullName>
    </submittedName>
</protein>
<dbReference type="AlphaFoldDB" id="A0AAW5HXZ9"/>
<sequence length="231" mass="26043">METLVLVMMILVCFSFVLKQTFHGVKEIMIISVLVAFFVGMTWPFAIEQSKTQIAAWIADQKLMLDMAVLLSIDVALTMLFCVHHVDLKTSEHVSRRKWVFFIFLKYFPGLLVFPVLFSVLVMTIFLLPGVSFQVVAWVLAVVLLVLMPVFTYGLRWLLPERPIRLELLFLVEVLLGLMGIIGTVNGRTAVAGFNSFDALSLLGVIAIVIVGMAIGWGCYRIKMQRLSQKL</sequence>
<evidence type="ECO:0000313" key="2">
    <source>
        <dbReference type="EMBL" id="MCP9500827.1"/>
    </source>
</evidence>
<feature type="transmembrane region" description="Helical" evidence="1">
    <location>
        <begin position="6"/>
        <end position="22"/>
    </location>
</feature>
<feature type="transmembrane region" description="Helical" evidence="1">
    <location>
        <begin position="107"/>
        <end position="129"/>
    </location>
</feature>
<dbReference type="EMBL" id="JANDXR010000003">
    <property type="protein sequence ID" value="MCP9500827.1"/>
    <property type="molecule type" value="Genomic_DNA"/>
</dbReference>
<feature type="transmembrane region" description="Helical" evidence="1">
    <location>
        <begin position="67"/>
        <end position="86"/>
    </location>
</feature>
<feature type="transmembrane region" description="Helical" evidence="1">
    <location>
        <begin position="29"/>
        <end position="47"/>
    </location>
</feature>
<proteinExistence type="predicted"/>
<evidence type="ECO:0000256" key="1">
    <source>
        <dbReference type="SAM" id="Phobius"/>
    </source>
</evidence>
<keyword evidence="1" id="KW-0472">Membrane</keyword>
<gene>
    <name evidence="2" type="ORF">NND11_04580</name>
</gene>
<feature type="transmembrane region" description="Helical" evidence="1">
    <location>
        <begin position="199"/>
        <end position="220"/>
    </location>
</feature>
<dbReference type="Proteomes" id="UP001206014">
    <property type="component" value="Unassembled WGS sequence"/>
</dbReference>
<feature type="transmembrane region" description="Helical" evidence="1">
    <location>
        <begin position="168"/>
        <end position="187"/>
    </location>
</feature>
<feature type="transmembrane region" description="Helical" evidence="1">
    <location>
        <begin position="135"/>
        <end position="156"/>
    </location>
</feature>
<comment type="caution">
    <text evidence="2">The sequence shown here is derived from an EMBL/GenBank/DDBJ whole genome shotgun (WGS) entry which is preliminary data.</text>
</comment>
<accession>A0AAW5HXZ9</accession>
<keyword evidence="1" id="KW-1133">Transmembrane helix</keyword>
<reference evidence="2" key="1">
    <citation type="submission" date="2022-07" db="EMBL/GenBank/DDBJ databases">
        <title>Prevotella copri.</title>
        <authorList>
            <person name="Yang C."/>
        </authorList>
    </citation>
    <scope>NUCLEOTIDE SEQUENCE</scope>
    <source>
        <strain evidence="2">HF88</strain>
    </source>
</reference>